<dbReference type="InterPro" id="IPR009040">
    <property type="entry name" value="Ferritin-like_diiron"/>
</dbReference>
<dbReference type="PANTHER" id="PTHR43865">
    <property type="entry name" value="RUBRERYTHRIN-RELATED"/>
    <property type="match status" value="1"/>
</dbReference>
<reference evidence="6 7" key="1">
    <citation type="journal article" date="2019" name="Nat. Med.">
        <title>A library of human gut bacterial isolates paired with longitudinal multiomics data enables mechanistic microbiome research.</title>
        <authorList>
            <person name="Poyet M."/>
            <person name="Groussin M."/>
            <person name="Gibbons S.M."/>
            <person name="Avila-Pacheco J."/>
            <person name="Jiang X."/>
            <person name="Kearney S.M."/>
            <person name="Perrotta A.R."/>
            <person name="Berdy B."/>
            <person name="Zhao S."/>
            <person name="Lieberman T.D."/>
            <person name="Swanson P.K."/>
            <person name="Smith M."/>
            <person name="Roesemann S."/>
            <person name="Alexander J.E."/>
            <person name="Rich S.A."/>
            <person name="Livny J."/>
            <person name="Vlamakis H."/>
            <person name="Clish C."/>
            <person name="Bullock K."/>
            <person name="Deik A."/>
            <person name="Scott J."/>
            <person name="Pierce K.A."/>
            <person name="Xavier R.J."/>
            <person name="Alm E.J."/>
        </authorList>
    </citation>
    <scope>NUCLEOTIDE SEQUENCE [LARGE SCALE GENOMIC DNA]</scope>
    <source>
        <strain evidence="6 7">BIOML-A2</strain>
    </source>
</reference>
<dbReference type="InterPro" id="IPR009078">
    <property type="entry name" value="Ferritin-like_SF"/>
</dbReference>
<proteinExistence type="predicted"/>
<dbReference type="EMBL" id="WNCL01000038">
    <property type="protein sequence ID" value="MTU43972.1"/>
    <property type="molecule type" value="Genomic_DNA"/>
</dbReference>
<dbReference type="PROSITE" id="PS50903">
    <property type="entry name" value="RUBREDOXIN_LIKE"/>
    <property type="match status" value="1"/>
</dbReference>
<dbReference type="GO" id="GO:0005506">
    <property type="term" value="F:iron ion binding"/>
    <property type="evidence" value="ECO:0007669"/>
    <property type="project" value="InterPro"/>
</dbReference>
<dbReference type="AlphaFoldDB" id="A0A6I3S962"/>
<keyword evidence="4" id="KW-0249">Electron transport</keyword>
<dbReference type="SUPFAM" id="SSF47240">
    <property type="entry name" value="Ferritin-like"/>
    <property type="match status" value="1"/>
</dbReference>
<sequence>MAETKSVAGTQTEKNLATSYLNESQSYARYTFYAQKAVKESYFPIGYAFNETAANELRHAKIFLNFLPGGKLVAEVPTDSVAIGSTEDNLKISIDEERYEGVKAYQAYAEVADKEGFPVIASHFRAIAQIEQHHLDRFQTYLDQLQKGTIWKREKPIHWQCLVCGYIYEGTEPPVKCPACDHPYQHYIGLDIYQ</sequence>
<protein>
    <submittedName>
        <fullName evidence="6">Rubrerythrin family protein</fullName>
    </submittedName>
</protein>
<dbReference type="Proteomes" id="UP000462362">
    <property type="component" value="Unassembled WGS sequence"/>
</dbReference>
<keyword evidence="5" id="KW-0408">Iron</keyword>
<dbReference type="InterPro" id="IPR003251">
    <property type="entry name" value="Rr_diiron-bd_dom"/>
</dbReference>
<dbReference type="CDD" id="cd01041">
    <property type="entry name" value="Rubrerythrin"/>
    <property type="match status" value="1"/>
</dbReference>
<keyword evidence="3" id="KW-0479">Metal-binding</keyword>
<accession>A0A6I3S962</accession>
<evidence type="ECO:0000313" key="6">
    <source>
        <dbReference type="EMBL" id="MTU43972.1"/>
    </source>
</evidence>
<gene>
    <name evidence="6" type="ORF">GMD42_10190</name>
</gene>
<dbReference type="Pfam" id="PF02915">
    <property type="entry name" value="Rubrerythrin"/>
    <property type="match status" value="1"/>
</dbReference>
<name>A0A6I3S962_9BURK</name>
<dbReference type="Gene3D" id="2.20.28.10">
    <property type="match status" value="1"/>
</dbReference>
<evidence type="ECO:0000256" key="4">
    <source>
        <dbReference type="ARBA" id="ARBA00022982"/>
    </source>
</evidence>
<dbReference type="PROSITE" id="PS50905">
    <property type="entry name" value="FERRITIN_LIKE"/>
    <property type="match status" value="1"/>
</dbReference>
<dbReference type="InterPro" id="IPR012347">
    <property type="entry name" value="Ferritin-like"/>
</dbReference>
<dbReference type="PANTHER" id="PTHR43865:SF1">
    <property type="entry name" value="RUBRERYTHRIN-RELATED"/>
    <property type="match status" value="1"/>
</dbReference>
<evidence type="ECO:0000256" key="1">
    <source>
        <dbReference type="ARBA" id="ARBA00001965"/>
    </source>
</evidence>
<dbReference type="GO" id="GO:0016491">
    <property type="term" value="F:oxidoreductase activity"/>
    <property type="evidence" value="ECO:0007669"/>
    <property type="project" value="InterPro"/>
</dbReference>
<evidence type="ECO:0000256" key="5">
    <source>
        <dbReference type="ARBA" id="ARBA00023004"/>
    </source>
</evidence>
<dbReference type="Pfam" id="PF21349">
    <property type="entry name" value="RUBY_RBDX"/>
    <property type="match status" value="1"/>
</dbReference>
<dbReference type="SUPFAM" id="SSF57802">
    <property type="entry name" value="Rubredoxin-like"/>
    <property type="match status" value="1"/>
</dbReference>
<evidence type="ECO:0000313" key="7">
    <source>
        <dbReference type="Proteomes" id="UP000462362"/>
    </source>
</evidence>
<comment type="caution">
    <text evidence="6">The sequence shown here is derived from an EMBL/GenBank/DDBJ whole genome shotgun (WGS) entry which is preliminary data.</text>
</comment>
<dbReference type="RefSeq" id="WP_008811183.1">
    <property type="nucleotide sequence ID" value="NZ_CAJUON010000015.1"/>
</dbReference>
<keyword evidence="2" id="KW-0813">Transport</keyword>
<organism evidence="6 7">
    <name type="scientific">Parasutterella excrementihominis</name>
    <dbReference type="NCBI Taxonomy" id="487175"/>
    <lineage>
        <taxon>Bacteria</taxon>
        <taxon>Pseudomonadati</taxon>
        <taxon>Pseudomonadota</taxon>
        <taxon>Betaproteobacteria</taxon>
        <taxon>Burkholderiales</taxon>
        <taxon>Sutterellaceae</taxon>
        <taxon>Parasutterella</taxon>
    </lineage>
</organism>
<dbReference type="CDD" id="cd00729">
    <property type="entry name" value="rubredoxin_SM"/>
    <property type="match status" value="1"/>
</dbReference>
<dbReference type="InterPro" id="IPR048574">
    <property type="entry name" value="RUBY_RBDX"/>
</dbReference>
<dbReference type="InterPro" id="IPR024934">
    <property type="entry name" value="Rubredoxin-like_dom"/>
</dbReference>
<evidence type="ECO:0000256" key="2">
    <source>
        <dbReference type="ARBA" id="ARBA00022448"/>
    </source>
</evidence>
<dbReference type="Gene3D" id="1.20.1260.10">
    <property type="match status" value="1"/>
</dbReference>
<dbReference type="InterPro" id="IPR052364">
    <property type="entry name" value="Rubrerythrin"/>
</dbReference>
<evidence type="ECO:0000256" key="3">
    <source>
        <dbReference type="ARBA" id="ARBA00022723"/>
    </source>
</evidence>
<comment type="cofactor">
    <cofactor evidence="1">
        <name>Fe(3+)</name>
        <dbReference type="ChEBI" id="CHEBI:29034"/>
    </cofactor>
</comment>